<name>A0A371IJB1_9FIRM</name>
<accession>A0A371IJB1</accession>
<comment type="caution">
    <text evidence="2">The sequence shown here is derived from an EMBL/GenBank/DDBJ whole genome shotgun (WGS) entry which is preliminary data.</text>
</comment>
<protein>
    <submittedName>
        <fullName evidence="2">Uncharacterized protein</fullName>
    </submittedName>
</protein>
<keyword evidence="3" id="KW-1185">Reference proteome</keyword>
<keyword evidence="1" id="KW-0732">Signal</keyword>
<feature type="signal peptide" evidence="1">
    <location>
        <begin position="1"/>
        <end position="30"/>
    </location>
</feature>
<reference evidence="2 3" key="1">
    <citation type="journal article" date="2016" name="Genome Announc.">
        <title>Draft Genome Sequence of Criibacterium bergeronii gen. nov., sp. nov., Strain CCRI-22567T, Isolated from a Vaginal Sample from a Woman with Bacterial Vaginosis.</title>
        <authorList>
            <person name="Maheux A.F."/>
            <person name="Berube E."/>
            <person name="Boudreau D.K."/>
            <person name="Raymond F."/>
            <person name="Corbeil J."/>
            <person name="Roy P.H."/>
            <person name="Boissinot M."/>
            <person name="Omar R.F."/>
        </authorList>
    </citation>
    <scope>NUCLEOTIDE SEQUENCE [LARGE SCALE GENOMIC DNA]</scope>
    <source>
        <strain evidence="2 3">CCRI-22567</strain>
    </source>
</reference>
<evidence type="ECO:0000313" key="3">
    <source>
        <dbReference type="Proteomes" id="UP000093352"/>
    </source>
</evidence>
<sequence length="926" mass="103011">MYFLKTNKFNSLLSLILSLAMVLSMSIASVAEQPLQYGNYPVLRGTTNPQELATDYTIKDAGAKLREMTFASIIGVIKPVKGITKPNETLNNQKLIDAFAKIQGQTEPIEDYNAKAVELGMITEEELAKPENANFLTRPVTMRELNKNFGKVIGVETKYNTSVNQQARRVDLANLIYANKDYFLNKSGIKEYAGEVLNKSKIVENGLNKILATIKLDKNMVIDKETMKNLQGNGGNNQNANEQTPGITQVDKIVPDNLNSSTVISYLNIISNKDVAILTPQGFTTDMNRIVSGSGINIYTKNNSILYAEQYTKSTGQIAGVLESITLNNKDYLTQSQGTAENYTNVVKITDYDNVAHIYKMHPDVNILQVSSEIGDTTGISKPVTQDQLSFGQDVLLELRDDIVTAIKAYVPVEPELNSYVPPESELSAGTVLDVSADHITLTNNVTYPISSSTPILKGGELATYDKIKDGDRIKLYFDDIYSGVPSKIEVEGSQRQAGAILKAKVGPYSIIKKGLTLKNVKEFVDGVWIDATGDTLKQYENIKINGSIYANAKKIQPNNLKTYNNQEIYAVVAKNQGIPTIQQAKIRQGNSLIFNNSIKNVDHSQNTLQIDNNLVKFDDSTIFIKDGNIVQSANLQTGINTSIETNMLKDAQIVIQNGSGINFENIKAYPYKIYRATLRDVFDYSILLGNDIENNRKVNHFFLWQGGKWSRYSEDATTPRLNFTEQTKIYDHDNDMAITIDQMREKKYALNTFGIRPEYFNRQVYVVTKDDVVVSIDLIKAQGYVDVNSQNTIVAKGVGTYEQATTDTNKANQAGNKAGNQTATTSSIKPVLVKDINEYNASKNMLQYVKPVTTTDTKTQQIKQTPVRKLIDITKASVIYNGKVIDKTATDTLKDKNLTIVFRQNRDRKTKDGMEILEAITVIAE</sequence>
<dbReference type="STRING" id="1871336.BBG48_09770"/>
<dbReference type="EMBL" id="MBEW02000029">
    <property type="protein sequence ID" value="RDY20560.1"/>
    <property type="molecule type" value="Genomic_DNA"/>
</dbReference>
<feature type="chain" id="PRO_5016761033" evidence="1">
    <location>
        <begin position="31"/>
        <end position="926"/>
    </location>
</feature>
<dbReference type="AlphaFoldDB" id="A0A371IJB1"/>
<dbReference type="RefSeq" id="WP_068913183.1">
    <property type="nucleotide sequence ID" value="NZ_MBEW02000029.1"/>
</dbReference>
<proteinExistence type="predicted"/>
<gene>
    <name evidence="2" type="ORF">BBG48_009470</name>
</gene>
<organism evidence="2 3">
    <name type="scientific">Criibacterium bergeronii</name>
    <dbReference type="NCBI Taxonomy" id="1871336"/>
    <lineage>
        <taxon>Bacteria</taxon>
        <taxon>Bacillati</taxon>
        <taxon>Bacillota</taxon>
        <taxon>Clostridia</taxon>
        <taxon>Peptostreptococcales</taxon>
        <taxon>Filifactoraceae</taxon>
        <taxon>Criibacterium</taxon>
    </lineage>
</organism>
<evidence type="ECO:0000313" key="2">
    <source>
        <dbReference type="EMBL" id="RDY20560.1"/>
    </source>
</evidence>
<evidence type="ECO:0000256" key="1">
    <source>
        <dbReference type="SAM" id="SignalP"/>
    </source>
</evidence>
<dbReference type="Proteomes" id="UP000093352">
    <property type="component" value="Unassembled WGS sequence"/>
</dbReference>